<name>A0ABU7XNT0_9FLAO</name>
<dbReference type="Pfam" id="PF03372">
    <property type="entry name" value="Exo_endo_phos"/>
    <property type="match status" value="1"/>
</dbReference>
<dbReference type="Proteomes" id="UP001337305">
    <property type="component" value="Unassembled WGS sequence"/>
</dbReference>
<keyword evidence="4" id="KW-1185">Reference proteome</keyword>
<dbReference type="Gene3D" id="3.60.10.10">
    <property type="entry name" value="Endonuclease/exonuclease/phosphatase"/>
    <property type="match status" value="1"/>
</dbReference>
<dbReference type="EMBL" id="JAODOP010000004">
    <property type="protein sequence ID" value="MEF3832375.1"/>
    <property type="molecule type" value="Genomic_DNA"/>
</dbReference>
<dbReference type="GO" id="GO:0004519">
    <property type="term" value="F:endonuclease activity"/>
    <property type="evidence" value="ECO:0007669"/>
    <property type="project" value="UniProtKB-KW"/>
</dbReference>
<gene>
    <name evidence="3" type="ORF">N1F79_04485</name>
</gene>
<keyword evidence="1" id="KW-0732">Signal</keyword>
<evidence type="ECO:0000313" key="3">
    <source>
        <dbReference type="EMBL" id="MEF3832375.1"/>
    </source>
</evidence>
<feature type="domain" description="Endonuclease/exonuclease/phosphatase" evidence="2">
    <location>
        <begin position="30"/>
        <end position="279"/>
    </location>
</feature>
<keyword evidence="3" id="KW-0378">Hydrolase</keyword>
<sequence length="309" mass="35123">MKTKCFIIVFLAVFAQSITSCAQQKLSVLTFNIWDPNDEPFWGKYGDFPEDDIVIYLSEDKADILLLQEVSLENGRKNQTYQQIKTKLEKKGYIYSAYYKPNYKTGKGDIGYYDGMKNSGYPLAILSKYPILETFANQTDGNIIMSKGVLGIKISFNKEPLYIFNTHFTIGAKGTDAEMEKVTIPFINNIAGNNPVILGGDFNSPSATDYPNSEQTIGEYTYSSTTDQFLLDDGFVDVYPIAVKERGLVKDATCPGQDDYIKRVDRVYSRNTDLYPIKAFVKNNPWEYVNLVDHRGVYIEFKIKKNEPN</sequence>
<organism evidence="3 4">
    <name type="scientific">Flavivirga spongiicola</name>
    <dbReference type="NCBI Taxonomy" id="421621"/>
    <lineage>
        <taxon>Bacteria</taxon>
        <taxon>Pseudomonadati</taxon>
        <taxon>Bacteroidota</taxon>
        <taxon>Flavobacteriia</taxon>
        <taxon>Flavobacteriales</taxon>
        <taxon>Flavobacteriaceae</taxon>
        <taxon>Flavivirga</taxon>
    </lineage>
</organism>
<dbReference type="InterPro" id="IPR005135">
    <property type="entry name" value="Endo/exonuclease/phosphatase"/>
</dbReference>
<evidence type="ECO:0000259" key="2">
    <source>
        <dbReference type="Pfam" id="PF03372"/>
    </source>
</evidence>
<protein>
    <submittedName>
        <fullName evidence="3">Endonuclease/exonuclease/phosphatase family protein</fullName>
    </submittedName>
</protein>
<dbReference type="InterPro" id="IPR051916">
    <property type="entry name" value="GPI-anchor_lipid_remodeler"/>
</dbReference>
<evidence type="ECO:0000313" key="4">
    <source>
        <dbReference type="Proteomes" id="UP001337305"/>
    </source>
</evidence>
<proteinExistence type="predicted"/>
<accession>A0ABU7XNT0</accession>
<dbReference type="PANTHER" id="PTHR14859:SF1">
    <property type="entry name" value="PGAP2-INTERACTING PROTEIN"/>
    <property type="match status" value="1"/>
</dbReference>
<dbReference type="SUPFAM" id="SSF56219">
    <property type="entry name" value="DNase I-like"/>
    <property type="match status" value="1"/>
</dbReference>
<feature type="signal peptide" evidence="1">
    <location>
        <begin position="1"/>
        <end position="22"/>
    </location>
</feature>
<keyword evidence="3" id="KW-0540">Nuclease</keyword>
<reference evidence="3 4" key="1">
    <citation type="submission" date="2022-09" db="EMBL/GenBank/DDBJ databases">
        <title>Genome sequencing of Flavivirga sp. MEBiC05379.</title>
        <authorList>
            <person name="Oh H.-M."/>
            <person name="Kwon K.K."/>
            <person name="Park M.J."/>
            <person name="Yang S.-H."/>
        </authorList>
    </citation>
    <scope>NUCLEOTIDE SEQUENCE [LARGE SCALE GENOMIC DNA]</scope>
    <source>
        <strain evidence="3 4">MEBiC05379</strain>
    </source>
</reference>
<evidence type="ECO:0000256" key="1">
    <source>
        <dbReference type="SAM" id="SignalP"/>
    </source>
</evidence>
<comment type="caution">
    <text evidence="3">The sequence shown here is derived from an EMBL/GenBank/DDBJ whole genome shotgun (WGS) entry which is preliminary data.</text>
</comment>
<dbReference type="RefSeq" id="WP_303304756.1">
    <property type="nucleotide sequence ID" value="NZ_JAODOP010000004.1"/>
</dbReference>
<dbReference type="PROSITE" id="PS51257">
    <property type="entry name" value="PROKAR_LIPOPROTEIN"/>
    <property type="match status" value="1"/>
</dbReference>
<dbReference type="PANTHER" id="PTHR14859">
    <property type="entry name" value="CALCOFLUOR WHITE HYPERSENSITIVE PROTEIN PRECURSOR"/>
    <property type="match status" value="1"/>
</dbReference>
<keyword evidence="3" id="KW-0255">Endonuclease</keyword>
<dbReference type="InterPro" id="IPR036691">
    <property type="entry name" value="Endo/exonu/phosph_ase_sf"/>
</dbReference>
<feature type="chain" id="PRO_5046591478" evidence="1">
    <location>
        <begin position="23"/>
        <end position="309"/>
    </location>
</feature>